<evidence type="ECO:0000256" key="2">
    <source>
        <dbReference type="RuleBase" id="RU361183"/>
    </source>
</evidence>
<dbReference type="Gene3D" id="3.40.390.10">
    <property type="entry name" value="Collagenase (Catalytic Domain)"/>
    <property type="match status" value="2"/>
</dbReference>
<feature type="binding site" evidence="1">
    <location>
        <position position="347"/>
    </location>
    <ligand>
        <name>Zn(2+)</name>
        <dbReference type="ChEBI" id="CHEBI:29105"/>
        <note>catalytic</note>
    </ligand>
</feature>
<dbReference type="GO" id="GO:0008270">
    <property type="term" value="F:zinc ion binding"/>
    <property type="evidence" value="ECO:0007669"/>
    <property type="project" value="UniProtKB-UniRule"/>
</dbReference>
<organism evidence="4 5">
    <name type="scientific">Anopheles quadriannulatus</name>
    <name type="common">Mosquito</name>
    <dbReference type="NCBI Taxonomy" id="34691"/>
    <lineage>
        <taxon>Eukaryota</taxon>
        <taxon>Metazoa</taxon>
        <taxon>Ecdysozoa</taxon>
        <taxon>Arthropoda</taxon>
        <taxon>Hexapoda</taxon>
        <taxon>Insecta</taxon>
        <taxon>Pterygota</taxon>
        <taxon>Neoptera</taxon>
        <taxon>Endopterygota</taxon>
        <taxon>Diptera</taxon>
        <taxon>Nematocera</taxon>
        <taxon>Culicoidea</taxon>
        <taxon>Culicidae</taxon>
        <taxon>Anophelinae</taxon>
        <taxon>Anopheles</taxon>
    </lineage>
</organism>
<feature type="binding site" evidence="1">
    <location>
        <position position="114"/>
    </location>
    <ligand>
        <name>Zn(2+)</name>
        <dbReference type="ChEBI" id="CHEBI:29105"/>
        <note>catalytic</note>
    </ligand>
</feature>
<dbReference type="PRINTS" id="PR00480">
    <property type="entry name" value="ASTACIN"/>
</dbReference>
<feature type="active site" evidence="1">
    <location>
        <position position="344"/>
    </location>
</feature>
<feature type="binding site" evidence="1">
    <location>
        <position position="120"/>
    </location>
    <ligand>
        <name>Zn(2+)</name>
        <dbReference type="ChEBI" id="CHEBI:29105"/>
        <note>catalytic</note>
    </ligand>
</feature>
<keyword evidence="1 2" id="KW-0645">Protease</keyword>
<evidence type="ECO:0000313" key="5">
    <source>
        <dbReference type="Proteomes" id="UP000076407"/>
    </source>
</evidence>
<accession>A0A182X173</accession>
<dbReference type="InterPro" id="IPR024079">
    <property type="entry name" value="MetalloPept_cat_dom_sf"/>
</dbReference>
<keyword evidence="1 2" id="KW-0862">Zinc</keyword>
<dbReference type="EnsemblMetazoa" id="AQUA003540-RA">
    <property type="protein sequence ID" value="AQUA003540-PA"/>
    <property type="gene ID" value="AQUA003540"/>
</dbReference>
<keyword evidence="5" id="KW-1185">Reference proteome</keyword>
<dbReference type="Pfam" id="PF01400">
    <property type="entry name" value="Astacin"/>
    <property type="match status" value="2"/>
</dbReference>
<evidence type="ECO:0000256" key="1">
    <source>
        <dbReference type="PROSITE-ProRule" id="PRU01211"/>
    </source>
</evidence>
<feature type="binding site" evidence="1">
    <location>
        <position position="353"/>
    </location>
    <ligand>
        <name>Zn(2+)</name>
        <dbReference type="ChEBI" id="CHEBI:29105"/>
        <note>catalytic</note>
    </ligand>
</feature>
<dbReference type="GO" id="GO:0006508">
    <property type="term" value="P:proteolysis"/>
    <property type="evidence" value="ECO:0007669"/>
    <property type="project" value="UniProtKB-KW"/>
</dbReference>
<proteinExistence type="predicted"/>
<reference evidence="4" key="1">
    <citation type="submission" date="2020-05" db="UniProtKB">
        <authorList>
            <consortium name="EnsemblMetazoa"/>
        </authorList>
    </citation>
    <scope>IDENTIFICATION</scope>
    <source>
        <strain evidence="4">SANGQUA</strain>
    </source>
</reference>
<feature type="binding site" evidence="1">
    <location>
        <position position="110"/>
    </location>
    <ligand>
        <name>Zn(2+)</name>
        <dbReference type="ChEBI" id="CHEBI:29105"/>
        <note>catalytic</note>
    </ligand>
</feature>
<dbReference type="EC" id="3.4.24.-" evidence="2"/>
<feature type="domain" description="Peptidase M12A" evidence="3">
    <location>
        <begin position="247"/>
        <end position="451"/>
    </location>
</feature>
<dbReference type="PROSITE" id="PS51864">
    <property type="entry name" value="ASTACIN"/>
    <property type="match status" value="2"/>
</dbReference>
<dbReference type="VEuPathDB" id="VectorBase:AQUA003540"/>
<sequence length="475" mass="55057">MLPTEPKSQDRLSVAEEHTSTVWPNGIVPYYITPNAFTPNEIRIIERSMQVFHAKTCVRFVPRTPDTPYYVQITNRPAGCYASVGRVQDNNQNVMNLQAPGCLAGGTPMHEMMHILGFLHEVSRPDRDDYIYVNRSALEPRYQTDSFYRNNFAKYERDIETYNIDYNYGSIMHYTRYAGARDRKYPVLVNLCSGQLYRSESAEVGRRVKNYDSRYQQQPAHELGFGYYYQGDIMLPTEPKGQDRLSVAEEYTSTVWPNGIVPYYFAPNSFSPNEIFTIERAMQVFHAKTCVRFVPRRLETPYYVQITNRPTGCYSFIGRSLNNSQNLMNLQTPACLTGGTPMHEMMHVLGFFHEVSRPDRDDYIYVNRSALIPKFQTDTFYESNLAKYDQFVETYNIGYNYGSVMHYSRYAGASDRRYPVLVNRNPYDKPDFGNNTLSPSDIEGIKFRYCRNASGIYRLNWLQQIPTTVLGSRPV</sequence>
<feature type="disulfide bond" evidence="1">
    <location>
        <begin position="313"/>
        <end position="335"/>
    </location>
</feature>
<dbReference type="PANTHER" id="PTHR10127:SF883">
    <property type="entry name" value="ZINC METALLOPROTEINASE NAS-8"/>
    <property type="match status" value="1"/>
</dbReference>
<keyword evidence="1" id="KW-1015">Disulfide bond</keyword>
<dbReference type="CDD" id="cd04280">
    <property type="entry name" value="ZnMc_astacin_like"/>
    <property type="match status" value="2"/>
</dbReference>
<protein>
    <recommendedName>
        <fullName evidence="2">Metalloendopeptidase</fullName>
        <ecNumber evidence="2">3.4.24.-</ecNumber>
    </recommendedName>
</protein>
<dbReference type="AlphaFoldDB" id="A0A182X173"/>
<name>A0A182X173_ANOQN</name>
<feature type="active site" evidence="1">
    <location>
        <position position="111"/>
    </location>
</feature>
<dbReference type="InterPro" id="IPR001506">
    <property type="entry name" value="Peptidase_M12A"/>
</dbReference>
<dbReference type="GO" id="GO:0004222">
    <property type="term" value="F:metalloendopeptidase activity"/>
    <property type="evidence" value="ECO:0007669"/>
    <property type="project" value="UniProtKB-UniRule"/>
</dbReference>
<dbReference type="InterPro" id="IPR006026">
    <property type="entry name" value="Peptidase_Metallo"/>
</dbReference>
<feature type="disulfide bond" evidence="1">
    <location>
        <begin position="80"/>
        <end position="102"/>
    </location>
</feature>
<dbReference type="InterPro" id="IPR034035">
    <property type="entry name" value="Astacin-like_dom"/>
</dbReference>
<evidence type="ECO:0000259" key="3">
    <source>
        <dbReference type="PROSITE" id="PS51864"/>
    </source>
</evidence>
<dbReference type="FunFam" id="3.40.390.10:FF:000075">
    <property type="entry name" value="Metalloendopeptidase"/>
    <property type="match status" value="1"/>
</dbReference>
<dbReference type="SMART" id="SM00235">
    <property type="entry name" value="ZnMc"/>
    <property type="match status" value="2"/>
</dbReference>
<feature type="binding site" evidence="1">
    <location>
        <position position="343"/>
    </location>
    <ligand>
        <name>Zn(2+)</name>
        <dbReference type="ChEBI" id="CHEBI:29105"/>
        <note>catalytic</note>
    </ligand>
</feature>
<comment type="caution">
    <text evidence="1">Lacks conserved residue(s) required for the propagation of feature annotation.</text>
</comment>
<keyword evidence="1 2" id="KW-0482">Metalloprotease</keyword>
<dbReference type="PANTHER" id="PTHR10127">
    <property type="entry name" value="DISCOIDIN, CUB, EGF, LAMININ , AND ZINC METALLOPROTEASE DOMAIN CONTAINING"/>
    <property type="match status" value="1"/>
</dbReference>
<dbReference type="SUPFAM" id="SSF55486">
    <property type="entry name" value="Metalloproteases ('zincins'), catalytic domain"/>
    <property type="match status" value="2"/>
</dbReference>
<comment type="cofactor">
    <cofactor evidence="1 2">
        <name>Zn(2+)</name>
        <dbReference type="ChEBI" id="CHEBI:29105"/>
    </cofactor>
    <text evidence="1 2">Binds 1 zinc ion per subunit.</text>
</comment>
<keyword evidence="1 2" id="KW-0378">Hydrolase</keyword>
<feature type="domain" description="Peptidase M12A" evidence="3">
    <location>
        <begin position="12"/>
        <end position="215"/>
    </location>
</feature>
<evidence type="ECO:0000313" key="4">
    <source>
        <dbReference type="EnsemblMetazoa" id="AQUA003540-PA"/>
    </source>
</evidence>
<dbReference type="Proteomes" id="UP000076407">
    <property type="component" value="Unassembled WGS sequence"/>
</dbReference>
<dbReference type="STRING" id="34691.A0A182X173"/>
<keyword evidence="1 2" id="KW-0479">Metal-binding</keyword>